<dbReference type="InterPro" id="IPR014044">
    <property type="entry name" value="CAP_dom"/>
</dbReference>
<protein>
    <submittedName>
        <fullName evidence="2">SCP-like protein</fullName>
    </submittedName>
</protein>
<dbReference type="Proteomes" id="UP000053660">
    <property type="component" value="Unassembled WGS sequence"/>
</dbReference>
<evidence type="ECO:0000313" key="3">
    <source>
        <dbReference type="Proteomes" id="UP000053660"/>
    </source>
</evidence>
<dbReference type="OrthoDB" id="5877551at2759"/>
<keyword evidence="3" id="KW-1185">Reference proteome</keyword>
<dbReference type="SMART" id="SM00198">
    <property type="entry name" value="SCP"/>
    <property type="match status" value="1"/>
</dbReference>
<dbReference type="PANTHER" id="PTHR10334">
    <property type="entry name" value="CYSTEINE-RICH SECRETORY PROTEIN-RELATED"/>
    <property type="match status" value="1"/>
</dbReference>
<dbReference type="InterPro" id="IPR002413">
    <property type="entry name" value="V5_allergen-like"/>
</dbReference>
<proteinExistence type="predicted"/>
<sequence>MNDEIRQKILDVHNELRSLTARGLAKDKLGGTAPQAAAMYKLQYKCDLEKFAVAHASKCVYGHTAQSSRQGVGENIFAISLPSAERPWAGEMAVKSWFEELEKYGVGQENLFTDELVNRNNTMIGHYTQVVWGKTKYIGCAVQNCDSMTFVTCNYQQA</sequence>
<dbReference type="PROSITE" id="PS01009">
    <property type="entry name" value="CRISP_1"/>
    <property type="match status" value="1"/>
</dbReference>
<dbReference type="GO" id="GO:0005576">
    <property type="term" value="C:extracellular region"/>
    <property type="evidence" value="ECO:0007669"/>
    <property type="project" value="InterPro"/>
</dbReference>
<dbReference type="CDD" id="cd05380">
    <property type="entry name" value="CAP_euk"/>
    <property type="match status" value="1"/>
</dbReference>
<gene>
    <name evidence="2" type="ORF">OESDEN_11875</name>
</gene>
<reference evidence="2 3" key="1">
    <citation type="submission" date="2014-03" db="EMBL/GenBank/DDBJ databases">
        <title>Draft genome of the hookworm Oesophagostomum dentatum.</title>
        <authorList>
            <person name="Mitreva M."/>
        </authorList>
    </citation>
    <scope>NUCLEOTIDE SEQUENCE [LARGE SCALE GENOMIC DNA]</scope>
    <source>
        <strain evidence="2 3">OD-Hann</strain>
    </source>
</reference>
<dbReference type="InterPro" id="IPR035940">
    <property type="entry name" value="CAP_sf"/>
</dbReference>
<accession>A0A0B1SSP7</accession>
<dbReference type="PRINTS" id="PR00837">
    <property type="entry name" value="V5TPXLIKE"/>
</dbReference>
<evidence type="ECO:0000259" key="1">
    <source>
        <dbReference type="SMART" id="SM00198"/>
    </source>
</evidence>
<dbReference type="EMBL" id="KN556026">
    <property type="protein sequence ID" value="KHJ88333.1"/>
    <property type="molecule type" value="Genomic_DNA"/>
</dbReference>
<name>A0A0B1SSP7_OESDE</name>
<dbReference type="Gene3D" id="3.40.33.10">
    <property type="entry name" value="CAP"/>
    <property type="match status" value="1"/>
</dbReference>
<evidence type="ECO:0000313" key="2">
    <source>
        <dbReference type="EMBL" id="KHJ88333.1"/>
    </source>
</evidence>
<feature type="domain" description="SCP" evidence="1">
    <location>
        <begin position="4"/>
        <end position="157"/>
    </location>
</feature>
<dbReference type="SUPFAM" id="SSF55797">
    <property type="entry name" value="PR-1-like"/>
    <property type="match status" value="1"/>
</dbReference>
<dbReference type="InterPro" id="IPR001283">
    <property type="entry name" value="CRISP-related"/>
</dbReference>
<organism evidence="2 3">
    <name type="scientific">Oesophagostomum dentatum</name>
    <name type="common">Nodular worm</name>
    <dbReference type="NCBI Taxonomy" id="61180"/>
    <lineage>
        <taxon>Eukaryota</taxon>
        <taxon>Metazoa</taxon>
        <taxon>Ecdysozoa</taxon>
        <taxon>Nematoda</taxon>
        <taxon>Chromadorea</taxon>
        <taxon>Rhabditida</taxon>
        <taxon>Rhabditina</taxon>
        <taxon>Rhabditomorpha</taxon>
        <taxon>Strongyloidea</taxon>
        <taxon>Strongylidae</taxon>
        <taxon>Oesophagostomum</taxon>
    </lineage>
</organism>
<dbReference type="AlphaFoldDB" id="A0A0B1SSP7"/>
<dbReference type="PRINTS" id="PR00838">
    <property type="entry name" value="V5ALLERGEN"/>
</dbReference>
<dbReference type="InterPro" id="IPR018244">
    <property type="entry name" value="Allrgn_V5/Tpx1_CS"/>
</dbReference>
<dbReference type="Pfam" id="PF00188">
    <property type="entry name" value="CAP"/>
    <property type="match status" value="1"/>
</dbReference>